<dbReference type="EMBL" id="UINC01123967">
    <property type="protein sequence ID" value="SVD00794.1"/>
    <property type="molecule type" value="Genomic_DNA"/>
</dbReference>
<protein>
    <recommendedName>
        <fullName evidence="2">DNA gyrase inhibitor YacG</fullName>
    </recommendedName>
</protein>
<reference evidence="1" key="1">
    <citation type="submission" date="2018-05" db="EMBL/GenBank/DDBJ databases">
        <authorList>
            <person name="Lanie J.A."/>
            <person name="Ng W.-L."/>
            <person name="Kazmierczak K.M."/>
            <person name="Andrzejewski T.M."/>
            <person name="Davidsen T.M."/>
            <person name="Wayne K.J."/>
            <person name="Tettelin H."/>
            <person name="Glass J.I."/>
            <person name="Rusch D."/>
            <person name="Podicherti R."/>
            <person name="Tsui H.-C.T."/>
            <person name="Winkler M.E."/>
        </authorList>
    </citation>
    <scope>NUCLEOTIDE SEQUENCE</scope>
</reference>
<evidence type="ECO:0008006" key="2">
    <source>
        <dbReference type="Google" id="ProtNLM"/>
    </source>
</evidence>
<proteinExistence type="predicted"/>
<dbReference type="InterPro" id="IPR013088">
    <property type="entry name" value="Znf_NHR/GATA"/>
</dbReference>
<dbReference type="Gene3D" id="3.30.50.10">
    <property type="entry name" value="Erythroid Transcription Factor GATA-1, subunit A"/>
    <property type="match status" value="1"/>
</dbReference>
<accession>A0A382RSX7</accession>
<gene>
    <name evidence="1" type="ORF">METZ01_LOCUS353648</name>
</gene>
<dbReference type="AlphaFoldDB" id="A0A382RSX7"/>
<sequence>MRKKNFHCPTCKKSSLDPFTPFCSKRCADKDLMKWLSDEQYVSLKTE</sequence>
<name>A0A382RSX7_9ZZZZ</name>
<dbReference type="Pfam" id="PF03884">
    <property type="entry name" value="YacG"/>
    <property type="match status" value="1"/>
</dbReference>
<dbReference type="GO" id="GO:0006355">
    <property type="term" value="P:regulation of DNA-templated transcription"/>
    <property type="evidence" value="ECO:0007669"/>
    <property type="project" value="InterPro"/>
</dbReference>
<evidence type="ECO:0000313" key="1">
    <source>
        <dbReference type="EMBL" id="SVD00794.1"/>
    </source>
</evidence>
<dbReference type="SUPFAM" id="SSF57716">
    <property type="entry name" value="Glucocorticoid receptor-like (DNA-binding domain)"/>
    <property type="match status" value="1"/>
</dbReference>
<dbReference type="GO" id="GO:0008270">
    <property type="term" value="F:zinc ion binding"/>
    <property type="evidence" value="ECO:0007669"/>
    <property type="project" value="InterPro"/>
</dbReference>
<organism evidence="1">
    <name type="scientific">marine metagenome</name>
    <dbReference type="NCBI Taxonomy" id="408172"/>
    <lineage>
        <taxon>unclassified sequences</taxon>
        <taxon>metagenomes</taxon>
        <taxon>ecological metagenomes</taxon>
    </lineage>
</organism>
<dbReference type="InterPro" id="IPR005584">
    <property type="entry name" value="DNA_gyrase_inhibitor_YacG"/>
</dbReference>